<dbReference type="InterPro" id="IPR015433">
    <property type="entry name" value="PI3/4_kinase"/>
</dbReference>
<dbReference type="SMART" id="SM00146">
    <property type="entry name" value="PI3Kc"/>
    <property type="match status" value="1"/>
</dbReference>
<evidence type="ECO:0000259" key="9">
    <source>
        <dbReference type="PROSITE" id="PS50290"/>
    </source>
</evidence>
<comment type="similarity">
    <text evidence="2">Belongs to the PI3/PI4-kinase family. Type III PI4K subfamily.</text>
</comment>
<dbReference type="InterPro" id="IPR000403">
    <property type="entry name" value="PI3/4_kinase_cat_dom"/>
</dbReference>
<keyword evidence="6 10" id="KW-0418">Kinase</keyword>
<keyword evidence="7" id="KW-0067">ATP-binding</keyword>
<dbReference type="GO" id="GO:0004430">
    <property type="term" value="F:1-phosphatidylinositol 4-kinase activity"/>
    <property type="evidence" value="ECO:0007669"/>
    <property type="project" value="UniProtKB-EC"/>
</dbReference>
<dbReference type="Gene3D" id="3.30.1010.10">
    <property type="entry name" value="Phosphatidylinositol 3-kinase Catalytic Subunit, Chain A, domain 4"/>
    <property type="match status" value="1"/>
</dbReference>
<keyword evidence="8" id="KW-0175">Coiled coil</keyword>
<dbReference type="FunFam" id="3.30.1010.10:FF:000014">
    <property type="entry name" value="Phosphatidylinositol 4-kinase STT4"/>
    <property type="match status" value="1"/>
</dbReference>
<dbReference type="SUPFAM" id="SSF56112">
    <property type="entry name" value="Protein kinase-like (PK-like)"/>
    <property type="match status" value="1"/>
</dbReference>
<dbReference type="PROSITE" id="PS50290">
    <property type="entry name" value="PI3_4_KINASE_3"/>
    <property type="match status" value="1"/>
</dbReference>
<evidence type="ECO:0000256" key="3">
    <source>
        <dbReference type="ARBA" id="ARBA00012169"/>
    </source>
</evidence>
<dbReference type="GO" id="GO:0048015">
    <property type="term" value="P:phosphatidylinositol-mediated signaling"/>
    <property type="evidence" value="ECO:0007669"/>
    <property type="project" value="TreeGrafter"/>
</dbReference>
<name>H8ZAC8_NEMA1</name>
<proteinExistence type="inferred from homology"/>
<dbReference type="Pfam" id="PF00454">
    <property type="entry name" value="PI3_PI4_kinase"/>
    <property type="match status" value="1"/>
</dbReference>
<dbReference type="STRING" id="944018.H8ZAC8"/>
<comment type="catalytic activity">
    <reaction evidence="1">
        <text>a 1,2-diacyl-sn-glycero-3-phospho-(1D-myo-inositol) + ATP = a 1,2-diacyl-sn-glycero-3-phospho-(1D-myo-inositol 4-phosphate) + ADP + H(+)</text>
        <dbReference type="Rhea" id="RHEA:19877"/>
        <dbReference type="ChEBI" id="CHEBI:15378"/>
        <dbReference type="ChEBI" id="CHEBI:30616"/>
        <dbReference type="ChEBI" id="CHEBI:57880"/>
        <dbReference type="ChEBI" id="CHEBI:58178"/>
        <dbReference type="ChEBI" id="CHEBI:456216"/>
        <dbReference type="EC" id="2.7.1.67"/>
    </reaction>
</comment>
<feature type="coiled-coil region" evidence="8">
    <location>
        <begin position="158"/>
        <end position="189"/>
    </location>
</feature>
<dbReference type="PANTHER" id="PTHR10048:SF15">
    <property type="entry name" value="PHOSPHATIDYLINOSITOL 4-KINASE ALPHA"/>
    <property type="match status" value="1"/>
</dbReference>
<accession>H8ZAC8</accession>
<evidence type="ECO:0000256" key="8">
    <source>
        <dbReference type="SAM" id="Coils"/>
    </source>
</evidence>
<dbReference type="CDD" id="cd05167">
    <property type="entry name" value="PI4Kc_III_alpha"/>
    <property type="match status" value="1"/>
</dbReference>
<sequence>MKQELHAAERELISCEDYITRGDSLGENISVEQAEEMFLLFGDVKDYNESVHEKLILYVQAVEQHKGLEACFSMAAGALARKRKSEVDLVQINTVLEITIAKIKKHEGKWVEKSPEQEVRTKTEAAPVPEKGASEVFDIPRHPLQSIIRSGLFTFKKLARLRNEMRLKRERAEKVVEQDEQSKEEEQDLITFFAGITEETVDSLIGIMQEMNTAKIFTEEWDGSEYLNIQLDFIELLLCFLEMYVRSAIVFGHQIMMKDALVEFSNAQYKEYIMYLGGLFIEELEGELVGCFILSMQISLLLRGRALVDCYSLFSGEGKAILRDKYIFHAQNSVLRSLGLLYYKERNTTLIDIVYSFYTTGCLDTFTPQQKKQIISQAVDILIKYLDQEKVLGLVRRILYLYDSAAQYSEGMALLISIFLSKIRSKSPSSIKEINDFFITIISRSPNKIEHIDSYCAFLSMHDIGIPLHHLVRRFDPQFISNFYSTYFRHPFTLEKGTQAVGDFINFVCLSAELTYIYILNMVPFIPTSPFILHKLFLIYKRIYANAEMFPRGINTELLLLQMKTPALVGVAGYIFSDPKPMIKSKQLKKMAATVKISHKLNEDYILFLILVYSVEKAKIENYNYNGIISYLEDEVTLKYMGKHLLQIISMVHADASVESIDFYKTYACELLKRAAVPTAYPLSLKIIVEVLSILVQKEPSLILSDEIHIRFKECFDTFRINELSMYNLKETFHKYTKLYESILARIKEEVIEAYNYIVLNIVDFGLFHALPVMRDERGIKELLNRSNLIMKIIKAFPSTPMQGVEIWEWLYSVCTKKPHKPGAPGNISGGAAVDAHSHKIPLSEEEYAHLLYAINTEWITDLITIRGDTPGIIENTRNYLRWILDEEYSLETLLVLLKVSTREEKKKLLKRAVLTGYNMKEDLSVYYSLYQAAKGTFYEYPLAHTYNFLSALTKTKKFLKVRTLKEQELYDLSIDELIFLSTEHGDKKVLEVLIKKQILNCAGFFIDINRLSTVEALSVIANSEEEQDIFKALSYLEGEAAKGDSLIFYAPQIVHLLRKEYTTNGNEIKEALIKTVLGKAAASKTAHALIWELNAQGLSTLNIYKDAILSNLSQEDRDQYARMDVFLNNFAKISQNLQKHVAVDRDTKKRMINTEISGVVIPEGCYLPTTGEPVVRVIEGSGRALQSAEKVPYMVTFKVEDTKNPEGGEADRQVIFKFGDDCRQDVLALQIIKLFQNIFKEKGLSVYLYPYMVMATGYGSGIIEVIPQSISRDQLGRERVNNLVDYFSLKYGYREGHRYIQALKNFVESFAGYSLVTYILNIKDRHNGNIMLTDDGHLIHIDFGFMLDISPGNINIESPIKITDEIFSLLGGAEGEAFILYRELMVKGFYLLRKRAREIVLMIDLGRHSGIPCYTSATMKNLISRFRLDLSDVEVPGFVYKLIASSTKKLRTWIYDQYQHMTNNIAF</sequence>
<feature type="domain" description="PI3K/PI4K catalytic" evidence="9">
    <location>
        <begin position="1180"/>
        <end position="1452"/>
    </location>
</feature>
<evidence type="ECO:0000256" key="5">
    <source>
        <dbReference type="ARBA" id="ARBA00022741"/>
    </source>
</evidence>
<reference evidence="10" key="1">
    <citation type="submission" date="2011-03" db="EMBL/GenBank/DDBJ databases">
        <title>The Genome Sequence of Nematocida sp1 strain ERTm2.</title>
        <authorList>
            <consortium name="The Broad Institute Genome Sequencing Platform"/>
            <consortium name="The Broad Institute Genome Sequencing Center for Infectious Disease"/>
            <person name="Cuomo C."/>
            <person name="Troemel E."/>
            <person name="Young S.K."/>
            <person name="Zeng Q."/>
            <person name="Gargeya S."/>
            <person name="Fitzgerald M."/>
            <person name="Haas B."/>
            <person name="Abouelleil A."/>
            <person name="Alvarado L."/>
            <person name="Arachchi H.M."/>
            <person name="Berlin A."/>
            <person name="Brown A."/>
            <person name="Chapman S.B."/>
            <person name="Chen Z."/>
            <person name="Dunbar C."/>
            <person name="Freedman E."/>
            <person name="Gearin G."/>
            <person name="Gellesch M."/>
            <person name="Goldberg J."/>
            <person name="Griggs A."/>
            <person name="Gujja S."/>
            <person name="Heilman E.R."/>
            <person name="Heiman D."/>
            <person name="Howarth C."/>
            <person name="Larson L."/>
            <person name="Lui A."/>
            <person name="MacDonald P.J.P."/>
            <person name="Mehta T."/>
            <person name="Montmayeur A."/>
            <person name="Murphy C."/>
            <person name="Neiman D."/>
            <person name="Pearson M."/>
            <person name="Priest M."/>
            <person name="Roberts A."/>
            <person name="Saif S."/>
            <person name="Shea T."/>
            <person name="Shenoy N."/>
            <person name="Sisk P."/>
            <person name="Stolte C."/>
            <person name="Sykes S."/>
            <person name="White J."/>
            <person name="Yandava C."/>
            <person name="Wortman J."/>
            <person name="Nusbaum C."/>
            <person name="Birren B."/>
        </authorList>
    </citation>
    <scope>NUCLEOTIDE SEQUENCE</scope>
    <source>
        <strain evidence="10">ERTm2</strain>
    </source>
</reference>
<dbReference type="PROSITE" id="PS00916">
    <property type="entry name" value="PI3_4_KINASE_2"/>
    <property type="match status" value="1"/>
</dbReference>
<evidence type="ECO:0000256" key="1">
    <source>
        <dbReference type="ARBA" id="ARBA00001686"/>
    </source>
</evidence>
<gene>
    <name evidence="10" type="ORF">NERG_00549</name>
</gene>
<dbReference type="GO" id="GO:0005524">
    <property type="term" value="F:ATP binding"/>
    <property type="evidence" value="ECO:0007669"/>
    <property type="project" value="UniProtKB-KW"/>
</dbReference>
<dbReference type="InterPro" id="IPR011009">
    <property type="entry name" value="Kinase-like_dom_sf"/>
</dbReference>
<dbReference type="Gene3D" id="1.10.1070.11">
    <property type="entry name" value="Phosphatidylinositol 3-/4-kinase, catalytic domain"/>
    <property type="match status" value="1"/>
</dbReference>
<dbReference type="Proteomes" id="UP000005622">
    <property type="component" value="Unassembled WGS sequence"/>
</dbReference>
<evidence type="ECO:0000256" key="7">
    <source>
        <dbReference type="ARBA" id="ARBA00022840"/>
    </source>
</evidence>
<dbReference type="EMBL" id="JH604633">
    <property type="protein sequence ID" value="EHY66909.1"/>
    <property type="molecule type" value="Genomic_DNA"/>
</dbReference>
<dbReference type="EC" id="2.7.1.67" evidence="3"/>
<dbReference type="FunFam" id="1.10.1070.11:FF:000016">
    <property type="entry name" value="PIK1p Phosphatidylinositol 4-kinase"/>
    <property type="match status" value="1"/>
</dbReference>
<keyword evidence="4" id="KW-0808">Transferase</keyword>
<dbReference type="GO" id="GO:0005886">
    <property type="term" value="C:plasma membrane"/>
    <property type="evidence" value="ECO:0007669"/>
    <property type="project" value="TreeGrafter"/>
</dbReference>
<evidence type="ECO:0000256" key="6">
    <source>
        <dbReference type="ARBA" id="ARBA00022777"/>
    </source>
</evidence>
<protein>
    <recommendedName>
        <fullName evidence="3">1-phosphatidylinositol 4-kinase</fullName>
        <ecNumber evidence="3">2.7.1.67</ecNumber>
    </recommendedName>
</protein>
<dbReference type="HOGENOM" id="CLU_253125_0_0_1"/>
<keyword evidence="5" id="KW-0547">Nucleotide-binding</keyword>
<evidence type="ECO:0000256" key="4">
    <source>
        <dbReference type="ARBA" id="ARBA00022679"/>
    </source>
</evidence>
<dbReference type="InterPro" id="IPR036940">
    <property type="entry name" value="PI3/4_kinase_cat_sf"/>
</dbReference>
<dbReference type="PROSITE" id="PS00915">
    <property type="entry name" value="PI3_4_KINASE_1"/>
    <property type="match status" value="1"/>
</dbReference>
<dbReference type="GO" id="GO:0046854">
    <property type="term" value="P:phosphatidylinositol phosphate biosynthetic process"/>
    <property type="evidence" value="ECO:0007669"/>
    <property type="project" value="InterPro"/>
</dbReference>
<dbReference type="GO" id="GO:0005737">
    <property type="term" value="C:cytoplasm"/>
    <property type="evidence" value="ECO:0007669"/>
    <property type="project" value="TreeGrafter"/>
</dbReference>
<dbReference type="InterPro" id="IPR018936">
    <property type="entry name" value="PI3/4_kinase_CS"/>
</dbReference>
<dbReference type="PANTHER" id="PTHR10048">
    <property type="entry name" value="PHOSPHATIDYLINOSITOL KINASE"/>
    <property type="match status" value="1"/>
</dbReference>
<evidence type="ECO:0000313" key="10">
    <source>
        <dbReference type="EMBL" id="EHY66909.1"/>
    </source>
</evidence>
<evidence type="ECO:0000256" key="2">
    <source>
        <dbReference type="ARBA" id="ARBA00006209"/>
    </source>
</evidence>
<organism evidence="10">
    <name type="scientific">Nematocida ausubeli (strain ATCC PRA-371 / ERTm2)</name>
    <name type="common">Nematode killer fungus</name>
    <dbReference type="NCBI Taxonomy" id="1913371"/>
    <lineage>
        <taxon>Eukaryota</taxon>
        <taxon>Fungi</taxon>
        <taxon>Fungi incertae sedis</taxon>
        <taxon>Microsporidia</taxon>
        <taxon>Nematocida</taxon>
    </lineage>
</organism>